<organism evidence="1">
    <name type="scientific">Dechloromonas aromatica (strain RCB)</name>
    <dbReference type="NCBI Taxonomy" id="159087"/>
    <lineage>
        <taxon>Bacteria</taxon>
        <taxon>Pseudomonadati</taxon>
        <taxon>Pseudomonadota</taxon>
        <taxon>Betaproteobacteria</taxon>
        <taxon>Rhodocyclales</taxon>
        <taxon>Azonexaceae</taxon>
        <taxon>Dechloromonas</taxon>
    </lineage>
</organism>
<dbReference type="OrthoDB" id="9794948at2"/>
<reference evidence="1" key="1">
    <citation type="submission" date="2005-08" db="EMBL/GenBank/DDBJ databases">
        <title>Complete sequence of Dechloromonas aromatica RCB.</title>
        <authorList>
            <person name="Salinero K.K."/>
            <person name="Copeland A."/>
            <person name="Lucas S."/>
            <person name="Lapidus A."/>
            <person name="Barry K."/>
            <person name="Detter J.C."/>
            <person name="Glavina T."/>
            <person name="Hammon N."/>
            <person name="Israni S."/>
            <person name="Pitluck S."/>
            <person name="Di Bartolo G."/>
            <person name="Trong S."/>
            <person name="Schmutz J."/>
            <person name="Larimer F."/>
            <person name="Land M."/>
            <person name="Ivanova N."/>
            <person name="Richardson P."/>
        </authorList>
    </citation>
    <scope>NUCLEOTIDE SEQUENCE</scope>
    <source>
        <strain evidence="1">RCB</strain>
    </source>
</reference>
<dbReference type="EMBL" id="CP000089">
    <property type="protein sequence ID" value="AAZ44850.1"/>
    <property type="molecule type" value="Genomic_DNA"/>
</dbReference>
<dbReference type="InterPro" id="IPR007396">
    <property type="entry name" value="TR_PAI2-type"/>
</dbReference>
<proteinExistence type="predicted"/>
<name>Q47JY1_DECAR</name>
<dbReference type="KEGG" id="dar:Daro_0091"/>
<protein>
    <submittedName>
        <fullName evidence="1">Negative transcriptional regulator</fullName>
    </submittedName>
</protein>
<accession>Q47JY1</accession>
<dbReference type="PANTHER" id="PTHR35802">
    <property type="entry name" value="PROTEASE SYNTHASE AND SPORULATION PROTEIN PAI 2"/>
    <property type="match status" value="1"/>
</dbReference>
<dbReference type="PANTHER" id="PTHR35802:SF1">
    <property type="entry name" value="PROTEASE SYNTHASE AND SPORULATION PROTEIN PAI 2"/>
    <property type="match status" value="1"/>
</dbReference>
<evidence type="ECO:0000313" key="1">
    <source>
        <dbReference type="EMBL" id="AAZ44850.1"/>
    </source>
</evidence>
<dbReference type="HOGENOM" id="CLU_065853_0_1_4"/>
<dbReference type="SUPFAM" id="SSF50475">
    <property type="entry name" value="FMN-binding split barrel"/>
    <property type="match status" value="1"/>
</dbReference>
<dbReference type="InterPro" id="IPR012349">
    <property type="entry name" value="Split_barrel_FMN-bd"/>
</dbReference>
<sequence length="205" mass="22014">MYLPKHFAETDIGTLHALMREYPLATLVSHGPDGLNANHIPLHLDAGASPNGTLQGHIARANPLAKASAVDGEVLVIFQGPEGYISPSGYATKAEHGKVVPTWNYTAVHAYGQLRLIDDADWVLAQVSALTAAHEASLPQPWSVSDAPADYIEKMLGAIVGIEITIDRLVGKWKVSQNQPATNQASLIAAMEGQPMADLIRQRQQ</sequence>
<dbReference type="PIRSF" id="PIRSF010372">
    <property type="entry name" value="PaiB"/>
    <property type="match status" value="1"/>
</dbReference>
<gene>
    <name evidence="1" type="ordered locus">Daro_0091</name>
</gene>
<dbReference type="Gene3D" id="2.30.110.10">
    <property type="entry name" value="Electron Transport, Fmn-binding Protein, Chain A"/>
    <property type="match status" value="1"/>
</dbReference>
<dbReference type="STRING" id="159087.Daro_0091"/>
<dbReference type="eggNOG" id="COG2808">
    <property type="taxonomic scope" value="Bacteria"/>
</dbReference>
<dbReference type="AlphaFoldDB" id="Q47JY1"/>
<dbReference type="Pfam" id="PF04299">
    <property type="entry name" value="FMN_bind_2"/>
    <property type="match status" value="1"/>
</dbReference>